<dbReference type="SUPFAM" id="SSF51206">
    <property type="entry name" value="cAMP-binding domain-like"/>
    <property type="match status" value="1"/>
</dbReference>
<name>A0A382VLT1_9ZZZZ</name>
<gene>
    <name evidence="2" type="ORF">METZ01_LOCUS400341</name>
</gene>
<dbReference type="GO" id="GO:0003700">
    <property type="term" value="F:DNA-binding transcription factor activity"/>
    <property type="evidence" value="ECO:0007669"/>
    <property type="project" value="TreeGrafter"/>
</dbReference>
<accession>A0A382VLT1</accession>
<feature type="domain" description="Cyclic nucleotide-binding" evidence="1">
    <location>
        <begin position="94"/>
        <end position="213"/>
    </location>
</feature>
<dbReference type="InterPro" id="IPR000595">
    <property type="entry name" value="cNMP-bd_dom"/>
</dbReference>
<evidence type="ECO:0000313" key="2">
    <source>
        <dbReference type="EMBL" id="SVD47487.1"/>
    </source>
</evidence>
<sequence length="236" mass="26296">MAMATNRTYKVWAADDVVYGPIDFPTLSQWIREARVTDAIWIYLEDTEQWARAGELPELGLFFEKAAGLMKPGTIVHSPLIPGVPVGTLEGVEIFKGMSDQQRGRFAQSMEVQKFAKFEILVNEGDVGNAMFVLLEGVVRVRKMVGGKETLLATLKAGEVFGEISLFDRGKRSADIMANSDGVLLKIDAKEFERLVDQQPEIATPFLSALAAKMSTRMRADNERHKKDLILMQSSR</sequence>
<dbReference type="SMART" id="SM00100">
    <property type="entry name" value="cNMP"/>
    <property type="match status" value="1"/>
</dbReference>
<evidence type="ECO:0000259" key="1">
    <source>
        <dbReference type="PROSITE" id="PS50042"/>
    </source>
</evidence>
<dbReference type="Pfam" id="PF00027">
    <property type="entry name" value="cNMP_binding"/>
    <property type="match status" value="1"/>
</dbReference>
<dbReference type="PANTHER" id="PTHR24567:SF26">
    <property type="entry name" value="REGULATORY PROTEIN YEIL"/>
    <property type="match status" value="1"/>
</dbReference>
<dbReference type="Gene3D" id="2.60.120.10">
    <property type="entry name" value="Jelly Rolls"/>
    <property type="match status" value="1"/>
</dbReference>
<dbReference type="InterPro" id="IPR018490">
    <property type="entry name" value="cNMP-bd_dom_sf"/>
</dbReference>
<dbReference type="PROSITE" id="PS00888">
    <property type="entry name" value="CNMP_BINDING_1"/>
    <property type="match status" value="1"/>
</dbReference>
<reference evidence="2" key="1">
    <citation type="submission" date="2018-05" db="EMBL/GenBank/DDBJ databases">
        <authorList>
            <person name="Lanie J.A."/>
            <person name="Ng W.-L."/>
            <person name="Kazmierczak K.M."/>
            <person name="Andrzejewski T.M."/>
            <person name="Davidsen T.M."/>
            <person name="Wayne K.J."/>
            <person name="Tettelin H."/>
            <person name="Glass J.I."/>
            <person name="Rusch D."/>
            <person name="Podicherti R."/>
            <person name="Tsui H.-C.T."/>
            <person name="Winkler M.E."/>
        </authorList>
    </citation>
    <scope>NUCLEOTIDE SEQUENCE</scope>
</reference>
<dbReference type="CDD" id="cd00038">
    <property type="entry name" value="CAP_ED"/>
    <property type="match status" value="1"/>
</dbReference>
<dbReference type="InterPro" id="IPR050397">
    <property type="entry name" value="Env_Response_Regulators"/>
</dbReference>
<proteinExistence type="predicted"/>
<dbReference type="EMBL" id="UINC01153010">
    <property type="protein sequence ID" value="SVD47487.1"/>
    <property type="molecule type" value="Genomic_DNA"/>
</dbReference>
<organism evidence="2">
    <name type="scientific">marine metagenome</name>
    <dbReference type="NCBI Taxonomy" id="408172"/>
    <lineage>
        <taxon>unclassified sequences</taxon>
        <taxon>metagenomes</taxon>
        <taxon>ecological metagenomes</taxon>
    </lineage>
</organism>
<dbReference type="PROSITE" id="PS50042">
    <property type="entry name" value="CNMP_BINDING_3"/>
    <property type="match status" value="1"/>
</dbReference>
<dbReference type="PROSITE" id="PS00889">
    <property type="entry name" value="CNMP_BINDING_2"/>
    <property type="match status" value="1"/>
</dbReference>
<dbReference type="InterPro" id="IPR018488">
    <property type="entry name" value="cNMP-bd_CS"/>
</dbReference>
<dbReference type="InterPro" id="IPR014710">
    <property type="entry name" value="RmlC-like_jellyroll"/>
</dbReference>
<dbReference type="GO" id="GO:0005829">
    <property type="term" value="C:cytosol"/>
    <property type="evidence" value="ECO:0007669"/>
    <property type="project" value="TreeGrafter"/>
</dbReference>
<protein>
    <recommendedName>
        <fullName evidence="1">Cyclic nucleotide-binding domain-containing protein</fullName>
    </recommendedName>
</protein>
<dbReference type="AlphaFoldDB" id="A0A382VLT1"/>
<dbReference type="PANTHER" id="PTHR24567">
    <property type="entry name" value="CRP FAMILY TRANSCRIPTIONAL REGULATORY PROTEIN"/>
    <property type="match status" value="1"/>
</dbReference>